<reference evidence="1" key="1">
    <citation type="journal article" date="2016" name="Sci. Rep.">
        <title>Molecular characterization of firefly nuptial gifts: a multi-omics approach sheds light on postcopulatory sexual selection.</title>
        <authorList>
            <person name="Al-Wathiqui N."/>
            <person name="Fallon T.R."/>
            <person name="South A."/>
            <person name="Weng J.K."/>
            <person name="Lewis S.M."/>
        </authorList>
    </citation>
    <scope>NUCLEOTIDE SEQUENCE</scope>
</reference>
<dbReference type="SUPFAM" id="SSF52743">
    <property type="entry name" value="Subtilisin-like"/>
    <property type="match status" value="1"/>
</dbReference>
<dbReference type="InterPro" id="IPR036852">
    <property type="entry name" value="Peptidase_S8/S53_dom_sf"/>
</dbReference>
<evidence type="ECO:0000313" key="1">
    <source>
        <dbReference type="EMBL" id="JAV65985.1"/>
    </source>
</evidence>
<evidence type="ECO:0008006" key="2">
    <source>
        <dbReference type="Google" id="ProtNLM"/>
    </source>
</evidence>
<dbReference type="GO" id="GO:0006508">
    <property type="term" value="P:proteolysis"/>
    <property type="evidence" value="ECO:0007669"/>
    <property type="project" value="InterPro"/>
</dbReference>
<dbReference type="AlphaFoldDB" id="A0A1Y1L211"/>
<dbReference type="GO" id="GO:0004252">
    <property type="term" value="F:serine-type endopeptidase activity"/>
    <property type="evidence" value="ECO:0007669"/>
    <property type="project" value="InterPro"/>
</dbReference>
<dbReference type="EMBL" id="GEZM01071175">
    <property type="protein sequence ID" value="JAV65984.1"/>
    <property type="molecule type" value="Transcribed_RNA"/>
</dbReference>
<accession>A0A1Y1L211</accession>
<dbReference type="EMBL" id="GEZM01071174">
    <property type="protein sequence ID" value="JAV65985.1"/>
    <property type="molecule type" value="Transcribed_RNA"/>
</dbReference>
<sequence length="105" mass="11337">MADNSIDTEFPVWGLLPKKETGVVTFLNKYPEYDGRGIVIAIFDSGVDPGAPGLQMTSDGKVKVIERFDCSGCGDVTTTTIVQPKDGYLTGLTGRKLKVRSFGFT</sequence>
<protein>
    <recommendedName>
        <fullName evidence="2">Peptidase S8/S53 domain-containing protein</fullName>
    </recommendedName>
</protein>
<proteinExistence type="predicted"/>
<name>A0A1Y1L211_PHOPY</name>
<organism evidence="1">
    <name type="scientific">Photinus pyralis</name>
    <name type="common">Common eastern firefly</name>
    <name type="synonym">Lampyris pyralis</name>
    <dbReference type="NCBI Taxonomy" id="7054"/>
    <lineage>
        <taxon>Eukaryota</taxon>
        <taxon>Metazoa</taxon>
        <taxon>Ecdysozoa</taxon>
        <taxon>Arthropoda</taxon>
        <taxon>Hexapoda</taxon>
        <taxon>Insecta</taxon>
        <taxon>Pterygota</taxon>
        <taxon>Neoptera</taxon>
        <taxon>Endopterygota</taxon>
        <taxon>Coleoptera</taxon>
        <taxon>Polyphaga</taxon>
        <taxon>Elateriformia</taxon>
        <taxon>Elateroidea</taxon>
        <taxon>Lampyridae</taxon>
        <taxon>Lampyrinae</taxon>
        <taxon>Photinus</taxon>
    </lineage>
</organism>
<dbReference type="Gene3D" id="3.40.50.200">
    <property type="entry name" value="Peptidase S8/S53 domain"/>
    <property type="match status" value="1"/>
</dbReference>